<keyword evidence="4" id="KW-1185">Reference proteome</keyword>
<feature type="domain" description="Cadherin" evidence="2">
    <location>
        <begin position="38"/>
        <end position="160"/>
    </location>
</feature>
<dbReference type="InterPro" id="IPR015919">
    <property type="entry name" value="Cadherin-like_sf"/>
</dbReference>
<name>A0AAV7K3S5_9METZ</name>
<dbReference type="PANTHER" id="PTHR46114">
    <property type="entry name" value="APPLE DOMAIN-CONTAINING PROTEIN"/>
    <property type="match status" value="1"/>
</dbReference>
<dbReference type="InterPro" id="IPR002126">
    <property type="entry name" value="Cadherin-like_dom"/>
</dbReference>
<accession>A0AAV7K3S5</accession>
<dbReference type="PROSITE" id="PS50268">
    <property type="entry name" value="CADHERIN_2"/>
    <property type="match status" value="2"/>
</dbReference>
<dbReference type="AlphaFoldDB" id="A0AAV7K3S5"/>
<comment type="caution">
    <text evidence="3">The sequence shown here is derived from an EMBL/GenBank/DDBJ whole genome shotgun (WGS) entry which is preliminary data.</text>
</comment>
<protein>
    <recommendedName>
        <fullName evidence="2">Cadherin domain-containing protein</fullName>
    </recommendedName>
</protein>
<keyword evidence="1" id="KW-0106">Calcium</keyword>
<gene>
    <name evidence="3" type="ORF">LOD99_1962</name>
</gene>
<evidence type="ECO:0000259" key="2">
    <source>
        <dbReference type="PROSITE" id="PS50268"/>
    </source>
</evidence>
<dbReference type="CDD" id="cd11304">
    <property type="entry name" value="Cadherin_repeat"/>
    <property type="match status" value="2"/>
</dbReference>
<dbReference type="Gene3D" id="2.60.40.60">
    <property type="entry name" value="Cadherins"/>
    <property type="match status" value="1"/>
</dbReference>
<dbReference type="GO" id="GO:0007156">
    <property type="term" value="P:homophilic cell adhesion via plasma membrane adhesion molecules"/>
    <property type="evidence" value="ECO:0007669"/>
    <property type="project" value="InterPro"/>
</dbReference>
<dbReference type="SUPFAM" id="SSF49313">
    <property type="entry name" value="Cadherin-like"/>
    <property type="match status" value="1"/>
</dbReference>
<dbReference type="Pfam" id="PF00028">
    <property type="entry name" value="Cadherin"/>
    <property type="match status" value="1"/>
</dbReference>
<proteinExistence type="predicted"/>
<evidence type="ECO:0000256" key="1">
    <source>
        <dbReference type="PROSITE-ProRule" id="PRU00043"/>
    </source>
</evidence>
<evidence type="ECO:0000313" key="3">
    <source>
        <dbReference type="EMBL" id="KAI6655821.1"/>
    </source>
</evidence>
<feature type="domain" description="Cadherin" evidence="2">
    <location>
        <begin position="2"/>
        <end position="36"/>
    </location>
</feature>
<dbReference type="PANTHER" id="PTHR46114:SF1">
    <property type="entry name" value="ZAD DOMAIN-CONTAINING PROTEIN"/>
    <property type="match status" value="1"/>
</dbReference>
<reference evidence="3 4" key="1">
    <citation type="journal article" date="2023" name="BMC Biol.">
        <title>The compact genome of the sponge Oopsacas minuta (Hexactinellida) is lacking key metazoan core genes.</title>
        <authorList>
            <person name="Santini S."/>
            <person name="Schenkelaars Q."/>
            <person name="Jourda C."/>
            <person name="Duchesne M."/>
            <person name="Belahbib H."/>
            <person name="Rocher C."/>
            <person name="Selva M."/>
            <person name="Riesgo A."/>
            <person name="Vervoort M."/>
            <person name="Leys S.P."/>
            <person name="Kodjabachian L."/>
            <person name="Le Bivic A."/>
            <person name="Borchiellini C."/>
            <person name="Claverie J.M."/>
            <person name="Renard E."/>
        </authorList>
    </citation>
    <scope>NUCLEOTIDE SEQUENCE [LARGE SCALE GENOMIC DNA]</scope>
    <source>
        <strain evidence="3">SPO-2</strain>
    </source>
</reference>
<dbReference type="Proteomes" id="UP001165289">
    <property type="component" value="Unassembled WGS sequence"/>
</dbReference>
<evidence type="ECO:0000313" key="4">
    <source>
        <dbReference type="Proteomes" id="UP001165289"/>
    </source>
</evidence>
<dbReference type="EMBL" id="JAKMXF010000177">
    <property type="protein sequence ID" value="KAI6655821.1"/>
    <property type="molecule type" value="Genomic_DNA"/>
</dbReference>
<organism evidence="3 4">
    <name type="scientific">Oopsacas minuta</name>
    <dbReference type="NCBI Taxonomy" id="111878"/>
    <lineage>
        <taxon>Eukaryota</taxon>
        <taxon>Metazoa</taxon>
        <taxon>Porifera</taxon>
        <taxon>Hexactinellida</taxon>
        <taxon>Hexasterophora</taxon>
        <taxon>Lyssacinosida</taxon>
        <taxon>Leucopsacidae</taxon>
        <taxon>Oopsacas</taxon>
    </lineage>
</organism>
<sequence>MYSITVRATDFGLMPLSSTADIMVYITPTNTYPPVFTSPDNYTVYIQENILYSDTILSVTAVDLDEGILGQVEYLILTDYTFLHINTNNGSITLLSALDNELYRDGIIFQVQANDLAAAEYRKYSLANESLPRPKRIHLISIFNLRFVLLSILQNLPPPMPTDKTRLPHIINQSEPNYLVRDLNLTKDQSELLGSRLKGWNLLDEETKVSFFRTRQSDFSVHFEMQGSLCYCNNVDRVMELLGVQHEPSEWRLFIDSSKYRLKAVLLHKGNVLPSIPIGHSVHMKESHGNMDILLKLIKYNSYNWHICGDLKVIGLLLGMQYATRMHKILLLPL</sequence>
<dbReference type="GO" id="GO:0016020">
    <property type="term" value="C:membrane"/>
    <property type="evidence" value="ECO:0007669"/>
    <property type="project" value="InterPro"/>
</dbReference>
<dbReference type="GO" id="GO:0005509">
    <property type="term" value="F:calcium ion binding"/>
    <property type="evidence" value="ECO:0007669"/>
    <property type="project" value="UniProtKB-UniRule"/>
</dbReference>